<gene>
    <name evidence="1" type="ordered locus">Galf_1510</name>
</gene>
<organism evidence="1 2">
    <name type="scientific">Gallionella capsiferriformans (strain ES-2)</name>
    <name type="common">Gallionella ferruginea capsiferriformans (strain ES-2)</name>
    <dbReference type="NCBI Taxonomy" id="395494"/>
    <lineage>
        <taxon>Bacteria</taxon>
        <taxon>Pseudomonadati</taxon>
        <taxon>Pseudomonadota</taxon>
        <taxon>Betaproteobacteria</taxon>
        <taxon>Nitrosomonadales</taxon>
        <taxon>Gallionellaceae</taxon>
        <taxon>Gallionella</taxon>
    </lineage>
</organism>
<accession>D9SG82</accession>
<keyword evidence="2" id="KW-1185">Reference proteome</keyword>
<proteinExistence type="predicted"/>
<dbReference type="HOGENOM" id="CLU_041406_0_0_4"/>
<dbReference type="RefSeq" id="WP_013293468.1">
    <property type="nucleotide sequence ID" value="NC_014394.1"/>
</dbReference>
<protein>
    <submittedName>
        <fullName evidence="1">Uncharacterized protein</fullName>
    </submittedName>
</protein>
<dbReference type="eggNOG" id="COG1192">
    <property type="taxonomic scope" value="Bacteria"/>
</dbReference>
<dbReference type="EMBL" id="CP002159">
    <property type="protein sequence ID" value="ADL55529.1"/>
    <property type="molecule type" value="Genomic_DNA"/>
</dbReference>
<reference evidence="1 2" key="1">
    <citation type="submission" date="2010-08" db="EMBL/GenBank/DDBJ databases">
        <title>Complete sequence of Gallionella capsiferriformans ES-2.</title>
        <authorList>
            <consortium name="US DOE Joint Genome Institute"/>
            <person name="Lucas S."/>
            <person name="Copeland A."/>
            <person name="Lapidus A."/>
            <person name="Cheng J.-F."/>
            <person name="Bruce D."/>
            <person name="Goodwin L."/>
            <person name="Pitluck S."/>
            <person name="Chertkov O."/>
            <person name="Davenport K.W."/>
            <person name="Detter J.C."/>
            <person name="Han C."/>
            <person name="Tapia R."/>
            <person name="Land M."/>
            <person name="Hauser L."/>
            <person name="Chang Y.-J."/>
            <person name="Jeffries C."/>
            <person name="Kyrpides N."/>
            <person name="Ivanova N."/>
            <person name="Mikhailova N."/>
            <person name="Shelobolina E.S."/>
            <person name="Picardal F."/>
            <person name="Roden E."/>
            <person name="Emerson D."/>
            <person name="Woyke T."/>
        </authorList>
    </citation>
    <scope>NUCLEOTIDE SEQUENCE [LARGE SCALE GENOMIC DNA]</scope>
    <source>
        <strain evidence="1 2">ES-2</strain>
    </source>
</reference>
<evidence type="ECO:0000313" key="2">
    <source>
        <dbReference type="Proteomes" id="UP000001235"/>
    </source>
</evidence>
<dbReference type="AlphaFoldDB" id="D9SG82"/>
<evidence type="ECO:0000313" key="1">
    <source>
        <dbReference type="EMBL" id="ADL55529.1"/>
    </source>
</evidence>
<sequence>MIPSDFLVIRRNLAALPSDHDASGQNRPTVDEIFTPEQHANALDPNTPVVVGARGTGKSFWAGVLEHDDTRAVAALAYPNLGLDRLIVQPGYTGFDGDVTSKTIDARVPAGKENETASDFWLAVIMRSTKSALNPNDEKSTIRALMEQYADPEDWYKEIKSLDERLTKTGKTLLITFDALDTISREWKRSGLLLDALFEVIWSLRARRSIRAKIFIRPEQLSDDSLRFVELPKLRSGRVELDWTQVELYGLLFRRLSVVSGNDVQSFSNFASQIGAPISAEFATNPRRWSLVVDSDVQRNAMILMAGTYMGSNKRKGGTYDWPYKHLADANGKVTPRSFIKLFVEAAKFRQAPVGQVISAEGIRQGLREASKVRVDQLGIEYQWVKRALAPLAGLTVPCTLEAIADRWTETNTIKLIMDAAASPDTAFLPPFPPQSKGDNDELLATAMERIGLFSYRADSRIDIPDLFRVAAMMLKRGGTTPTQKK</sequence>
<dbReference type="Proteomes" id="UP000001235">
    <property type="component" value="Chromosome"/>
</dbReference>
<dbReference type="KEGG" id="gca:Galf_1510"/>
<name>D9SG82_GALCS</name>
<dbReference type="STRING" id="395494.Galf_1510"/>
<dbReference type="OrthoDB" id="8444549at2"/>